<dbReference type="Proteomes" id="UP000054564">
    <property type="component" value="Unassembled WGS sequence"/>
</dbReference>
<reference evidence="3" key="1">
    <citation type="submission" date="2014-03" db="EMBL/GenBank/DDBJ databases">
        <title>The Genome Sequence of Puccinia striiformis f. sp. tritici PST-78.</title>
        <authorList>
            <consortium name="The Broad Institute Genome Sequencing Platform"/>
            <person name="Cuomo C."/>
            <person name="Hulbert S."/>
            <person name="Chen X."/>
            <person name="Walker B."/>
            <person name="Young S.K."/>
            <person name="Zeng Q."/>
            <person name="Gargeya S."/>
            <person name="Fitzgerald M."/>
            <person name="Haas B."/>
            <person name="Abouelleil A."/>
            <person name="Alvarado L."/>
            <person name="Arachchi H.M."/>
            <person name="Berlin A.M."/>
            <person name="Chapman S.B."/>
            <person name="Goldberg J."/>
            <person name="Griggs A."/>
            <person name="Gujja S."/>
            <person name="Hansen M."/>
            <person name="Howarth C."/>
            <person name="Imamovic A."/>
            <person name="Larimer J."/>
            <person name="McCowan C."/>
            <person name="Montmayeur A."/>
            <person name="Murphy C."/>
            <person name="Neiman D."/>
            <person name="Pearson M."/>
            <person name="Priest M."/>
            <person name="Roberts A."/>
            <person name="Saif S."/>
            <person name="Shea T."/>
            <person name="Sisk P."/>
            <person name="Sykes S."/>
            <person name="Wortman J."/>
            <person name="Nusbaum C."/>
            <person name="Birren B."/>
        </authorList>
    </citation>
    <scope>NUCLEOTIDE SEQUENCE [LARGE SCALE GENOMIC DNA]</scope>
    <source>
        <strain evidence="3">race PST-78</strain>
    </source>
</reference>
<name>A0A0L0W452_9BASI</name>
<organism evidence="2 3">
    <name type="scientific">Puccinia striiformis f. sp. tritici PST-78</name>
    <dbReference type="NCBI Taxonomy" id="1165861"/>
    <lineage>
        <taxon>Eukaryota</taxon>
        <taxon>Fungi</taxon>
        <taxon>Dikarya</taxon>
        <taxon>Basidiomycota</taxon>
        <taxon>Pucciniomycotina</taxon>
        <taxon>Pucciniomycetes</taxon>
        <taxon>Pucciniales</taxon>
        <taxon>Pucciniaceae</taxon>
        <taxon>Puccinia</taxon>
    </lineage>
</organism>
<feature type="region of interest" description="Disordered" evidence="1">
    <location>
        <begin position="171"/>
        <end position="191"/>
    </location>
</feature>
<sequence>MQGLSNNPSPAASAAPIGPDGQPKPIVLLHVREASASDAQGSPTEFEKRSMEEGRTPELVTSALPGTSFGSKRLHKNPNLNISIPPLATVKSTLGLSPSGITQDPMTPVYQMVHTPTTAPGAPGPGDPAEIRRLEESWAANMVDYDQISPAFPNFRPPTFNEFPIKQNYDSRHNHPSAYSVDHPDSKNNDDSLALREMFALTASAKTPTFPPPSLALDFGKVETRKSDQQ</sequence>
<dbReference type="OrthoDB" id="2498459at2759"/>
<protein>
    <submittedName>
        <fullName evidence="2">Uncharacterized protein</fullName>
    </submittedName>
</protein>
<dbReference type="AlphaFoldDB" id="A0A0L0W452"/>
<accession>A0A0L0W452</accession>
<gene>
    <name evidence="2" type="ORF">PSTG_00827</name>
</gene>
<keyword evidence="3" id="KW-1185">Reference proteome</keyword>
<evidence type="ECO:0000256" key="1">
    <source>
        <dbReference type="SAM" id="MobiDB-lite"/>
    </source>
</evidence>
<feature type="region of interest" description="Disordered" evidence="1">
    <location>
        <begin position="1"/>
        <end position="76"/>
    </location>
</feature>
<proteinExistence type="predicted"/>
<comment type="caution">
    <text evidence="2">The sequence shown here is derived from an EMBL/GenBank/DDBJ whole genome shotgun (WGS) entry which is preliminary data.</text>
</comment>
<feature type="compositionally biased region" description="Basic and acidic residues" evidence="1">
    <location>
        <begin position="182"/>
        <end position="191"/>
    </location>
</feature>
<feature type="compositionally biased region" description="Basic and acidic residues" evidence="1">
    <location>
        <begin position="45"/>
        <end position="56"/>
    </location>
</feature>
<feature type="compositionally biased region" description="Basic and acidic residues" evidence="1">
    <location>
        <begin position="220"/>
        <end position="230"/>
    </location>
</feature>
<evidence type="ECO:0000313" key="3">
    <source>
        <dbReference type="Proteomes" id="UP000054564"/>
    </source>
</evidence>
<dbReference type="EMBL" id="AJIL01000004">
    <property type="protein sequence ID" value="KNF06323.1"/>
    <property type="molecule type" value="Genomic_DNA"/>
</dbReference>
<evidence type="ECO:0000313" key="2">
    <source>
        <dbReference type="EMBL" id="KNF06323.1"/>
    </source>
</evidence>
<feature type="region of interest" description="Disordered" evidence="1">
    <location>
        <begin position="204"/>
        <end position="230"/>
    </location>
</feature>
<feature type="compositionally biased region" description="Low complexity" evidence="1">
    <location>
        <begin position="1"/>
        <end position="16"/>
    </location>
</feature>